<dbReference type="RefSeq" id="WP_184534207.1">
    <property type="nucleotide sequence ID" value="NZ_JACHJW010000001.1"/>
</dbReference>
<keyword evidence="2" id="KW-1185">Reference proteome</keyword>
<name>A0A7W7SNL1_9ACTN</name>
<accession>A0A7W7SNL1</accession>
<sequence>MSTDELNRALDLLVRRVGHWEGPRWAGEAASGLGSRADVMYRLVQRIADFAADVEDHPRRQVPRLENSAALVDQLRVVVNDLIGSGAPTSVLSAAAADVAAVSDEL</sequence>
<evidence type="ECO:0000313" key="1">
    <source>
        <dbReference type="EMBL" id="MBB4958048.1"/>
    </source>
</evidence>
<dbReference type="Proteomes" id="UP000578819">
    <property type="component" value="Unassembled WGS sequence"/>
</dbReference>
<dbReference type="EMBL" id="JACHJW010000001">
    <property type="protein sequence ID" value="MBB4958048.1"/>
    <property type="molecule type" value="Genomic_DNA"/>
</dbReference>
<comment type="caution">
    <text evidence="1">The sequence shown here is derived from an EMBL/GenBank/DDBJ whole genome shotgun (WGS) entry which is preliminary data.</text>
</comment>
<gene>
    <name evidence="1" type="ORF">FHR38_001781</name>
</gene>
<organism evidence="1 2">
    <name type="scientific">Micromonospora polyrhachis</name>
    <dbReference type="NCBI Taxonomy" id="1282883"/>
    <lineage>
        <taxon>Bacteria</taxon>
        <taxon>Bacillati</taxon>
        <taxon>Actinomycetota</taxon>
        <taxon>Actinomycetes</taxon>
        <taxon>Micromonosporales</taxon>
        <taxon>Micromonosporaceae</taxon>
        <taxon>Micromonospora</taxon>
    </lineage>
</organism>
<protein>
    <submittedName>
        <fullName evidence="1">Uncharacterized protein</fullName>
    </submittedName>
</protein>
<proteinExistence type="predicted"/>
<evidence type="ECO:0000313" key="2">
    <source>
        <dbReference type="Proteomes" id="UP000578819"/>
    </source>
</evidence>
<reference evidence="1 2" key="1">
    <citation type="submission" date="2020-08" db="EMBL/GenBank/DDBJ databases">
        <title>Sequencing the genomes of 1000 actinobacteria strains.</title>
        <authorList>
            <person name="Klenk H.-P."/>
        </authorList>
    </citation>
    <scope>NUCLEOTIDE SEQUENCE [LARGE SCALE GENOMIC DNA]</scope>
    <source>
        <strain evidence="1 2">DSM 45886</strain>
    </source>
</reference>
<dbReference type="AlphaFoldDB" id="A0A7W7SNL1"/>